<dbReference type="EMBL" id="BLIY01000017">
    <property type="protein sequence ID" value="GFE55187.1"/>
    <property type="molecule type" value="Genomic_DNA"/>
</dbReference>
<evidence type="ECO:0000313" key="3">
    <source>
        <dbReference type="Proteomes" id="UP001057455"/>
    </source>
</evidence>
<comment type="caution">
    <text evidence="2">The sequence shown here is derived from an EMBL/GenBank/DDBJ whole genome shotgun (WGS) entry which is preliminary data.</text>
</comment>
<name>A0A9W5TEA7_BABOV</name>
<organism evidence="2 3">
    <name type="scientific">Babesia ovis</name>
    <dbReference type="NCBI Taxonomy" id="5869"/>
    <lineage>
        <taxon>Eukaryota</taxon>
        <taxon>Sar</taxon>
        <taxon>Alveolata</taxon>
        <taxon>Apicomplexa</taxon>
        <taxon>Aconoidasida</taxon>
        <taxon>Piroplasmida</taxon>
        <taxon>Babesiidae</taxon>
        <taxon>Babesia</taxon>
    </lineage>
</organism>
<dbReference type="Proteomes" id="UP001057455">
    <property type="component" value="Unassembled WGS sequence"/>
</dbReference>
<accession>A0A9W5TEA7</accession>
<keyword evidence="3" id="KW-1185">Reference proteome</keyword>
<dbReference type="AlphaFoldDB" id="A0A9W5TEA7"/>
<sequence length="432" mass="49668">MVVTYKIPLIIVFILVYLCTSLMQCMDVDMSMTDFPNDFNVFHGSFKDNGIYRLVQTKASQVKMVTYGNSIIESLASMGHYIIDIYVEEYKRGDMIIIGVTRACFRPRHFAKRSVYKKISNQFIPITPREKAEFIGGHISITLDWTSTKHHPLLSTALVNVYCKGLVWHCIANTPRGRRSAMLHSIFHDDEFEISPILNIDQTDNGCHPPSMLIARISRLYISPEKGSIVICIDGKLDDEYKLILPPTDDGIFQPKNIFQHVNGINGPLVRTECKNDNKLHIDISTLNTENADIVILANLKRGVWLYTQYSILPYRYSTNTFVVVENRTNNVIYQVPDNNTVVTHVDVFNHIHKDWQYVVVNTLRWNLGMYTEAKVIYKRVYDDNQNGVAYYDVSNFCTGPYHLMLSSINTKPQGDIDIHTIEDNIYRAYVE</sequence>
<protein>
    <submittedName>
        <fullName evidence="2">Spherical body protein, putative</fullName>
    </submittedName>
</protein>
<feature type="chain" id="PRO_5040828199" evidence="1">
    <location>
        <begin position="26"/>
        <end position="432"/>
    </location>
</feature>
<proteinExistence type="predicted"/>
<dbReference type="OrthoDB" id="366352at2759"/>
<reference evidence="2" key="1">
    <citation type="submission" date="2019-12" db="EMBL/GenBank/DDBJ databases">
        <title>Genome sequence of Babesia ovis.</title>
        <authorList>
            <person name="Yamagishi J."/>
            <person name="Sevinc F."/>
            <person name="Xuan X."/>
        </authorList>
    </citation>
    <scope>NUCLEOTIDE SEQUENCE</scope>
    <source>
        <strain evidence="2">Selcuk</strain>
    </source>
</reference>
<feature type="signal peptide" evidence="1">
    <location>
        <begin position="1"/>
        <end position="25"/>
    </location>
</feature>
<gene>
    <name evidence="2" type="ORF">BaOVIS_025910</name>
</gene>
<evidence type="ECO:0000256" key="1">
    <source>
        <dbReference type="SAM" id="SignalP"/>
    </source>
</evidence>
<keyword evidence="1" id="KW-0732">Signal</keyword>
<evidence type="ECO:0000313" key="2">
    <source>
        <dbReference type="EMBL" id="GFE55187.1"/>
    </source>
</evidence>